<sequence>MQGPVAVELEDRVRVYVAARRSDGKSYPAFVDVAVDDPTAVLGVNEEPIMPLGALGTFDDDGIMPACALNVQQELWLYYSGWNRRVSVPYHNTTGLAKSTDGGKTFTKLFDGPILERTPTEPFMAVTPWVLRSGPLWKMWYVSGLGWIDVAGRLEPVYGIKYGESIDGISWTRPGNLVISQRHVAEAIARPCVIERDGQYHMWYCYRNSIDFRDGKGSYRIGYSFSEDGRIWRRADHLAGIDLSTDGWDSTMQCYPYILQINGQLYLFYNGNSFGQTGVGCAVWQGQLPKP</sequence>
<evidence type="ECO:0008006" key="3">
    <source>
        <dbReference type="Google" id="ProtNLM"/>
    </source>
</evidence>
<dbReference type="InterPro" id="IPR023296">
    <property type="entry name" value="Glyco_hydro_beta-prop_sf"/>
</dbReference>
<proteinExistence type="predicted"/>
<dbReference type="SUPFAM" id="SSF75005">
    <property type="entry name" value="Arabinanase/levansucrase/invertase"/>
    <property type="match status" value="1"/>
</dbReference>
<evidence type="ECO:0000313" key="2">
    <source>
        <dbReference type="Proteomes" id="UP000034832"/>
    </source>
</evidence>
<dbReference type="STRING" id="211460.YH63_02450"/>
<reference evidence="1" key="1">
    <citation type="submission" date="2019-04" db="EMBL/GenBank/DDBJ databases">
        <title>Whole genome sequencing of cave bacteria.</title>
        <authorList>
            <person name="Gan H.M."/>
            <person name="Barton H."/>
            <person name="Savka M.A."/>
        </authorList>
    </citation>
    <scope>NUCLEOTIDE SEQUENCE [LARGE SCALE GENOMIC DNA]</scope>
    <source>
        <strain evidence="1">LC387</strain>
    </source>
</reference>
<evidence type="ECO:0000313" key="1">
    <source>
        <dbReference type="EMBL" id="TKT74038.1"/>
    </source>
</evidence>
<dbReference type="PANTHER" id="PTHR35279:SF1">
    <property type="entry name" value="ARABINANASE_LEVANSUCRASE_INVERTASE"/>
    <property type="match status" value="1"/>
</dbReference>
<gene>
    <name evidence="1" type="ORF">YH63_016570</name>
</gene>
<protein>
    <recommendedName>
        <fullName evidence="3">Glycosyl hydrolase family 32 N-terminal domain-containing protein</fullName>
    </recommendedName>
</protein>
<dbReference type="EMBL" id="LBIA02000001">
    <property type="protein sequence ID" value="TKT74038.1"/>
    <property type="molecule type" value="Genomic_DNA"/>
</dbReference>
<keyword evidence="2" id="KW-1185">Reference proteome</keyword>
<name>A0A4U6BXR3_9BRAD</name>
<dbReference type="OrthoDB" id="7064503at2"/>
<comment type="caution">
    <text evidence="1">The sequence shown here is derived from an EMBL/GenBank/DDBJ whole genome shotgun (WGS) entry which is preliminary data.</text>
</comment>
<dbReference type="AlphaFoldDB" id="A0A4U6BXR3"/>
<dbReference type="Proteomes" id="UP000034832">
    <property type="component" value="Unassembled WGS sequence"/>
</dbReference>
<dbReference type="PANTHER" id="PTHR35279">
    <property type="match status" value="1"/>
</dbReference>
<dbReference type="Gene3D" id="2.115.10.20">
    <property type="entry name" value="Glycosyl hydrolase domain, family 43"/>
    <property type="match status" value="2"/>
</dbReference>
<accession>A0A4U6BXR3</accession>
<organism evidence="1 2">
    <name type="scientific">Afipia massiliensis</name>
    <dbReference type="NCBI Taxonomy" id="211460"/>
    <lineage>
        <taxon>Bacteria</taxon>
        <taxon>Pseudomonadati</taxon>
        <taxon>Pseudomonadota</taxon>
        <taxon>Alphaproteobacteria</taxon>
        <taxon>Hyphomicrobiales</taxon>
        <taxon>Nitrobacteraceae</taxon>
        <taxon>Afipia</taxon>
    </lineage>
</organism>